<dbReference type="InterPro" id="IPR057670">
    <property type="entry name" value="SH3_retrovirus"/>
</dbReference>
<dbReference type="SUPFAM" id="SSF53098">
    <property type="entry name" value="Ribonuclease H-like"/>
    <property type="match status" value="1"/>
</dbReference>
<keyword evidence="17" id="KW-0511">Multifunctional enzyme</keyword>
<reference evidence="20" key="2">
    <citation type="submission" date="2000-03" db="EMBL/GenBank/DDBJ databases">
        <authorList>
            <person name="Lin X."/>
            <person name="Kaul S."/>
            <person name="Shea T.P."/>
            <person name="Fujii C.Y."/>
            <person name="Shen M."/>
            <person name="VanAken S.E."/>
            <person name="Barnstead M.E."/>
            <person name="Mason T.M."/>
            <person name="Bowman C.L."/>
            <person name="Ronning C.M."/>
            <person name="Benito M.-I."/>
            <person name="Carrera A.J."/>
            <person name="Creasy T.H."/>
            <person name="Buell C.R."/>
            <person name="Town C.D."/>
            <person name="Nierman W.C."/>
            <person name="Fraser C.M."/>
            <person name="Venter J.C."/>
        </authorList>
    </citation>
    <scope>NUCLEOTIDE SEQUENCE</scope>
</reference>
<dbReference type="PIR" id="G84552">
    <property type="entry name" value="G84552"/>
</dbReference>
<evidence type="ECO:0000256" key="16">
    <source>
        <dbReference type="ARBA" id="ARBA00023172"/>
    </source>
</evidence>
<evidence type="ECO:0000256" key="9">
    <source>
        <dbReference type="ARBA" id="ARBA00022801"/>
    </source>
</evidence>
<dbReference type="InterPro" id="IPR039537">
    <property type="entry name" value="Retrotran_Ty1/copia-like"/>
</dbReference>
<dbReference type="Pfam" id="PF00665">
    <property type="entry name" value="rve"/>
    <property type="match status" value="1"/>
</dbReference>
<evidence type="ECO:0000256" key="18">
    <source>
        <dbReference type="SAM" id="MobiDB-lite"/>
    </source>
</evidence>
<evidence type="ECO:0000256" key="15">
    <source>
        <dbReference type="ARBA" id="ARBA00023113"/>
    </source>
</evidence>
<keyword evidence="4" id="KW-0540">Nuclease</keyword>
<dbReference type="InterPro" id="IPR012337">
    <property type="entry name" value="RNaseH-like_sf"/>
</dbReference>
<dbReference type="Pfam" id="PF22936">
    <property type="entry name" value="Pol_BBD"/>
    <property type="match status" value="1"/>
</dbReference>
<evidence type="ECO:0000256" key="12">
    <source>
        <dbReference type="ARBA" id="ARBA00022908"/>
    </source>
</evidence>
<dbReference type="GO" id="GO:0005524">
    <property type="term" value="F:ATP binding"/>
    <property type="evidence" value="ECO:0007669"/>
    <property type="project" value="UniProtKB-KW"/>
</dbReference>
<dbReference type="Pfam" id="PF07727">
    <property type="entry name" value="RVT_2"/>
    <property type="match status" value="1"/>
</dbReference>
<keyword evidence="14" id="KW-0548">Nucleotidyltransferase</keyword>
<evidence type="ECO:0000256" key="2">
    <source>
        <dbReference type="ARBA" id="ARBA00022612"/>
    </source>
</evidence>
<keyword evidence="12" id="KW-0229">DNA integration</keyword>
<evidence type="ECO:0000256" key="13">
    <source>
        <dbReference type="ARBA" id="ARBA00022918"/>
    </source>
</evidence>
<evidence type="ECO:0000256" key="1">
    <source>
        <dbReference type="ARBA" id="ARBA00002180"/>
    </source>
</evidence>
<keyword evidence="9" id="KW-0378">Hydrolase</keyword>
<dbReference type="GO" id="GO:0003676">
    <property type="term" value="F:nucleic acid binding"/>
    <property type="evidence" value="ECO:0007669"/>
    <property type="project" value="InterPro"/>
</dbReference>
<evidence type="ECO:0000259" key="19">
    <source>
        <dbReference type="PROSITE" id="PS50994"/>
    </source>
</evidence>
<dbReference type="GO" id="GO:0006508">
    <property type="term" value="P:proteolysis"/>
    <property type="evidence" value="ECO:0007669"/>
    <property type="project" value="UniProtKB-KW"/>
</dbReference>
<evidence type="ECO:0000256" key="7">
    <source>
        <dbReference type="ARBA" id="ARBA00022750"/>
    </source>
</evidence>
<name>Q9SHL9_ARATH</name>
<dbReference type="PROSITE" id="PS50994">
    <property type="entry name" value="INTEGRASE"/>
    <property type="match status" value="1"/>
</dbReference>
<keyword evidence="8" id="KW-0255">Endonuclease</keyword>
<keyword evidence="14" id="KW-0808">Transferase</keyword>
<dbReference type="GO" id="GO:0004190">
    <property type="term" value="F:aspartic-type endopeptidase activity"/>
    <property type="evidence" value="ECO:0007669"/>
    <property type="project" value="UniProtKB-KW"/>
</dbReference>
<dbReference type="InterPro" id="IPR013103">
    <property type="entry name" value="RVT_2"/>
</dbReference>
<comment type="function">
    <text evidence="1">The aspartyl protease (PR) mediates the proteolytic cleavages of the Gag and Gag-Pol polyproteins after assembly of the VLP.</text>
</comment>
<dbReference type="GO" id="GO:0003887">
    <property type="term" value="F:DNA-directed DNA polymerase activity"/>
    <property type="evidence" value="ECO:0007669"/>
    <property type="project" value="UniProtKB-KW"/>
</dbReference>
<feature type="compositionally biased region" description="Basic and acidic residues" evidence="18">
    <location>
        <begin position="461"/>
        <end position="485"/>
    </location>
</feature>
<dbReference type="InterPro" id="IPR054722">
    <property type="entry name" value="PolX-like_BBD"/>
</dbReference>
<accession>Q9SHL9</accession>
<dbReference type="InterPro" id="IPR025724">
    <property type="entry name" value="GAG-pre-integrase_dom"/>
</dbReference>
<dbReference type="GO" id="GO:0006310">
    <property type="term" value="P:DNA recombination"/>
    <property type="evidence" value="ECO:0007669"/>
    <property type="project" value="UniProtKB-KW"/>
</dbReference>
<dbReference type="EMBL" id="AC007584">
    <property type="protein sequence ID" value="AAD32906.1"/>
    <property type="molecule type" value="Genomic_DNA"/>
</dbReference>
<dbReference type="GO" id="GO:0015074">
    <property type="term" value="P:DNA integration"/>
    <property type="evidence" value="ECO:0007669"/>
    <property type="project" value="UniProtKB-KW"/>
</dbReference>
<keyword evidence="13" id="KW-0695">RNA-directed DNA polymerase</keyword>
<evidence type="ECO:0000256" key="14">
    <source>
        <dbReference type="ARBA" id="ARBA00022932"/>
    </source>
</evidence>
<evidence type="ECO:0000256" key="5">
    <source>
        <dbReference type="ARBA" id="ARBA00022723"/>
    </source>
</evidence>
<proteinExistence type="predicted"/>
<gene>
    <name evidence="20" type="ordered locus">At2g17490</name>
</gene>
<keyword evidence="6" id="KW-0547">Nucleotide-binding</keyword>
<evidence type="ECO:0000256" key="17">
    <source>
        <dbReference type="ARBA" id="ARBA00023268"/>
    </source>
</evidence>
<keyword evidence="14" id="KW-0239">DNA-directed DNA polymerase</keyword>
<evidence type="ECO:0000256" key="11">
    <source>
        <dbReference type="ARBA" id="ARBA00022842"/>
    </source>
</evidence>
<dbReference type="SUPFAM" id="SSF56672">
    <property type="entry name" value="DNA/RNA polymerases"/>
    <property type="match status" value="1"/>
</dbReference>
<keyword evidence="3" id="KW-0645">Protease</keyword>
<sequence length="822" mass="94868">MATETAEEVKKNLVFIARQEIKEPSGGNTWLIDSGCTNHMTPNEKLFTKINRDFKVPIRVGNGAVMMSEGKGDIEVMTRKDKRGIRDVLLVPKLGKNLLSVPQMIINGYQVTLKNNYCTIHDSARKKIGEVEMVNKSFHLRWLSNEETAMVAKDEATELWHKRLGHTGHSNLKILQSKEMVTGLPKFNVEEGKCESCILSKHSRDPFPKESETRAKHKLELIHSDVCGPMQNSSINGSRYILTFIDDATRMVWVYFLKAKSEVFQTFKKFKNLVENNANCRIKKLRIDRGTEYLSKEFSEFLEGNGIERQLTAAYSPQQNEVSERRNRSLVEMARAMIKAKDLPLKLWAEAVHVAAYAQNRTPTRTLKNKTPLEAWSDSKPSVSHMKVFGSICYVHIPDEKRRKWDDKSKRAIFVGYSSQTKGYRVYLLKENKIDISRDVIFDEDSKWDWEKKEVIKHYDMSREPEDRGDQQADEQNSRDNEARGRRNVLPSPLNLNFDSPGGSTSVKWIFRLKTDAEGNVVKHKARLVAKGFTQQHGVDYLETFAPVSRHETIRLILVVAAQRKWKLFQLDVKSAFLNGTLEEEIYAEQPLGFEEEGKEDHVLRLHKALYGLKQAPRAWYSRIDEFFQRENFTRSDNDHALYTKEVLGKLLVVCIYVDDLIVTGDDEEMVEEFKTAMKNEFEMSDLGLLNYFLGMEIVQSLEGIFLSQECYARKLLKKFNMEDSKIMSTPLLPQRKDQEEDESLADSKVYRSLVGGLLYLTSTRPNLMFFASYLSRYLKEPKIKHFKEAKRVLRYINGTIDMGMRFTSTMEPKLIGHSDSD</sequence>
<keyword evidence="10" id="KW-0067">ATP-binding</keyword>
<evidence type="ECO:0000256" key="4">
    <source>
        <dbReference type="ARBA" id="ARBA00022722"/>
    </source>
</evidence>
<dbReference type="GO" id="GO:0046872">
    <property type="term" value="F:metal ion binding"/>
    <property type="evidence" value="ECO:0007669"/>
    <property type="project" value="UniProtKB-KW"/>
</dbReference>
<dbReference type="PANTHER" id="PTHR42648">
    <property type="entry name" value="TRANSPOSASE, PUTATIVE-RELATED"/>
    <property type="match status" value="1"/>
</dbReference>
<dbReference type="Pfam" id="PF25597">
    <property type="entry name" value="SH3_retrovirus"/>
    <property type="match status" value="1"/>
</dbReference>
<dbReference type="AlphaFoldDB" id="Q9SHL9"/>
<evidence type="ECO:0000256" key="3">
    <source>
        <dbReference type="ARBA" id="ARBA00022670"/>
    </source>
</evidence>
<reference evidence="20" key="3">
    <citation type="submission" date="2002-02" db="EMBL/GenBank/DDBJ databases">
        <authorList>
            <person name="Town C.D."/>
            <person name="Kaul S."/>
        </authorList>
    </citation>
    <scope>NUCLEOTIDE SEQUENCE</scope>
</reference>
<feature type="region of interest" description="Disordered" evidence="18">
    <location>
        <begin position="461"/>
        <end position="495"/>
    </location>
</feature>
<evidence type="ECO:0000256" key="8">
    <source>
        <dbReference type="ARBA" id="ARBA00022759"/>
    </source>
</evidence>
<dbReference type="InterPro" id="IPR036397">
    <property type="entry name" value="RNaseH_sf"/>
</dbReference>
<evidence type="ECO:0000256" key="6">
    <source>
        <dbReference type="ARBA" id="ARBA00022741"/>
    </source>
</evidence>
<protein>
    <submittedName>
        <fullName evidence="20">Putative retroelement pol polyprotein</fullName>
    </submittedName>
</protein>
<organism evidence="20">
    <name type="scientific">Arabidopsis thaliana</name>
    <name type="common">Mouse-ear cress</name>
    <dbReference type="NCBI Taxonomy" id="3702"/>
    <lineage>
        <taxon>Eukaryota</taxon>
        <taxon>Viridiplantae</taxon>
        <taxon>Streptophyta</taxon>
        <taxon>Embryophyta</taxon>
        <taxon>Tracheophyta</taxon>
        <taxon>Spermatophyta</taxon>
        <taxon>Magnoliopsida</taxon>
        <taxon>eudicotyledons</taxon>
        <taxon>Gunneridae</taxon>
        <taxon>Pentapetalae</taxon>
        <taxon>rosids</taxon>
        <taxon>malvids</taxon>
        <taxon>Brassicales</taxon>
        <taxon>Brassicaceae</taxon>
        <taxon>Camelineae</taxon>
        <taxon>Arabidopsis</taxon>
    </lineage>
</organism>
<evidence type="ECO:0000313" key="20">
    <source>
        <dbReference type="EMBL" id="AAD32906.1"/>
    </source>
</evidence>
<keyword evidence="16" id="KW-0233">DNA recombination</keyword>
<dbReference type="GO" id="GO:0004519">
    <property type="term" value="F:endonuclease activity"/>
    <property type="evidence" value="ECO:0007669"/>
    <property type="project" value="UniProtKB-KW"/>
</dbReference>
<dbReference type="Gene3D" id="3.30.420.10">
    <property type="entry name" value="Ribonuclease H-like superfamily/Ribonuclease H"/>
    <property type="match status" value="1"/>
</dbReference>
<dbReference type="PANTHER" id="PTHR42648:SF11">
    <property type="entry name" value="TRANSPOSON TY4-P GAG-POL POLYPROTEIN"/>
    <property type="match status" value="1"/>
</dbReference>
<reference key="1">
    <citation type="journal article" date="1999" name="Nature">
        <title>Sequence and analysis of chromosome 2 of the plant Arabidopsis thaliana.</title>
        <authorList>
            <person name="Lin X."/>
            <person name="Kaul S."/>
            <person name="Rounsley S."/>
            <person name="Shea T.P."/>
            <person name="Benito M.I."/>
            <person name="Town C.D."/>
            <person name="Fujii C.Y."/>
            <person name="Mason T."/>
            <person name="Bowman C.L."/>
            <person name="Barnstead M."/>
            <person name="Feldblyum T.V."/>
            <person name="Buell C.R."/>
            <person name="Ketchum K.A."/>
            <person name="Lee J."/>
            <person name="Ronning C.M."/>
            <person name="Koo H.L."/>
            <person name="Moffat K.S."/>
            <person name="Cronin L.A."/>
            <person name="Shen M."/>
            <person name="Pai G."/>
            <person name="Van Aken S."/>
            <person name="Umayam L."/>
            <person name="Tallon L.J."/>
            <person name="Gill J.E."/>
            <person name="Adams M.D."/>
            <person name="Carrera A.J."/>
            <person name="Creasy T.H."/>
            <person name="Goodman H.M."/>
            <person name="Somerville C.R."/>
            <person name="Copenhaver G.P."/>
            <person name="Preuss D."/>
            <person name="Nierman W.C."/>
            <person name="White O."/>
            <person name="Eisen J.A."/>
            <person name="Salzberg S.L."/>
            <person name="Fraser C.M."/>
            <person name="Venter J.C."/>
        </authorList>
    </citation>
    <scope>NUCLEOTIDE SEQUENCE [LARGE SCALE GENOMIC DNA]</scope>
    <source>
        <strain>cv. Columbia</strain>
    </source>
</reference>
<evidence type="ECO:0000256" key="10">
    <source>
        <dbReference type="ARBA" id="ARBA00022840"/>
    </source>
</evidence>
<dbReference type="GO" id="GO:0003964">
    <property type="term" value="F:RNA-directed DNA polymerase activity"/>
    <property type="evidence" value="ECO:0007669"/>
    <property type="project" value="UniProtKB-KW"/>
</dbReference>
<dbReference type="Pfam" id="PF13976">
    <property type="entry name" value="gag_pre-integrs"/>
    <property type="match status" value="1"/>
</dbReference>
<keyword evidence="15" id="KW-0917">Virion maturation</keyword>
<dbReference type="InterPro" id="IPR043502">
    <property type="entry name" value="DNA/RNA_pol_sf"/>
</dbReference>
<feature type="domain" description="Integrase catalytic" evidence="19">
    <location>
        <begin position="204"/>
        <end position="380"/>
    </location>
</feature>
<dbReference type="InterPro" id="IPR001584">
    <property type="entry name" value="Integrase_cat-core"/>
</dbReference>
<keyword evidence="7" id="KW-0064">Aspartyl protease</keyword>
<keyword evidence="11" id="KW-0460">Magnesium</keyword>
<keyword evidence="2" id="KW-1188">Viral release from host cell</keyword>
<keyword evidence="5" id="KW-0479">Metal-binding</keyword>